<proteinExistence type="predicted"/>
<feature type="region of interest" description="Disordered" evidence="1">
    <location>
        <begin position="1"/>
        <end position="37"/>
    </location>
</feature>
<protein>
    <submittedName>
        <fullName evidence="2">Uncharacterized protein</fullName>
    </submittedName>
</protein>
<organism evidence="2 3">
    <name type="scientific">Dendrobium chrysotoxum</name>
    <name type="common">Orchid</name>
    <dbReference type="NCBI Taxonomy" id="161865"/>
    <lineage>
        <taxon>Eukaryota</taxon>
        <taxon>Viridiplantae</taxon>
        <taxon>Streptophyta</taxon>
        <taxon>Embryophyta</taxon>
        <taxon>Tracheophyta</taxon>
        <taxon>Spermatophyta</taxon>
        <taxon>Magnoliopsida</taxon>
        <taxon>Liliopsida</taxon>
        <taxon>Asparagales</taxon>
        <taxon>Orchidaceae</taxon>
        <taxon>Epidendroideae</taxon>
        <taxon>Malaxideae</taxon>
        <taxon>Dendrobiinae</taxon>
        <taxon>Dendrobium</taxon>
    </lineage>
</organism>
<evidence type="ECO:0000313" key="3">
    <source>
        <dbReference type="Proteomes" id="UP000775213"/>
    </source>
</evidence>
<dbReference type="EMBL" id="JAGFBR010000001">
    <property type="protein sequence ID" value="KAH0471022.1"/>
    <property type="molecule type" value="Genomic_DNA"/>
</dbReference>
<keyword evidence="3" id="KW-1185">Reference proteome</keyword>
<name>A0AAV7HRB5_DENCH</name>
<comment type="caution">
    <text evidence="2">The sequence shown here is derived from an EMBL/GenBank/DDBJ whole genome shotgun (WGS) entry which is preliminary data.</text>
</comment>
<gene>
    <name evidence="2" type="ORF">IEQ34_000745</name>
</gene>
<evidence type="ECO:0000313" key="2">
    <source>
        <dbReference type="EMBL" id="KAH0471022.1"/>
    </source>
</evidence>
<dbReference type="Proteomes" id="UP000775213">
    <property type="component" value="Unassembled WGS sequence"/>
</dbReference>
<dbReference type="AlphaFoldDB" id="A0AAV7HRB5"/>
<sequence length="143" mass="15961">MSGDQLPLRGPVVRGDPIARPDGERRPNKGARADDTTSTITGDSLIVLHKKFHFPNDVVMAVPKRSDQVGLPPPGYLTVYETRLHFPPPAELIEILVRCGMTLSHFSYKVLSVMMGLIALFRDREAILTPEHLSRMGQFTRDI</sequence>
<feature type="compositionally biased region" description="Basic and acidic residues" evidence="1">
    <location>
        <begin position="17"/>
        <end position="35"/>
    </location>
</feature>
<accession>A0AAV7HRB5</accession>
<reference evidence="2 3" key="1">
    <citation type="journal article" date="2021" name="Hortic Res">
        <title>Chromosome-scale assembly of the Dendrobium chrysotoxum genome enhances the understanding of orchid evolution.</title>
        <authorList>
            <person name="Zhang Y."/>
            <person name="Zhang G.Q."/>
            <person name="Zhang D."/>
            <person name="Liu X.D."/>
            <person name="Xu X.Y."/>
            <person name="Sun W.H."/>
            <person name="Yu X."/>
            <person name="Zhu X."/>
            <person name="Wang Z.W."/>
            <person name="Zhao X."/>
            <person name="Zhong W.Y."/>
            <person name="Chen H."/>
            <person name="Yin W.L."/>
            <person name="Huang T."/>
            <person name="Niu S.C."/>
            <person name="Liu Z.J."/>
        </authorList>
    </citation>
    <scope>NUCLEOTIDE SEQUENCE [LARGE SCALE GENOMIC DNA]</scope>
    <source>
        <strain evidence="2">Lindl</strain>
    </source>
</reference>
<evidence type="ECO:0000256" key="1">
    <source>
        <dbReference type="SAM" id="MobiDB-lite"/>
    </source>
</evidence>